<proteinExistence type="predicted"/>
<dbReference type="PANTHER" id="PTHR38788">
    <property type="entry name" value="CLR5 DOMAIN-CONTAINING PROTEIN"/>
    <property type="match status" value="1"/>
</dbReference>
<evidence type="ECO:0000256" key="1">
    <source>
        <dbReference type="SAM" id="MobiDB-lite"/>
    </source>
</evidence>
<accession>A0ABR3WL13</accession>
<reference evidence="3 4" key="1">
    <citation type="journal article" date="2024" name="Commun. Biol.">
        <title>Comparative genomic analysis of thermophilic fungi reveals convergent evolutionary adaptations and gene losses.</title>
        <authorList>
            <person name="Steindorff A.S."/>
            <person name="Aguilar-Pontes M.V."/>
            <person name="Robinson A.J."/>
            <person name="Andreopoulos B."/>
            <person name="LaButti K."/>
            <person name="Kuo A."/>
            <person name="Mondo S."/>
            <person name="Riley R."/>
            <person name="Otillar R."/>
            <person name="Haridas S."/>
            <person name="Lipzen A."/>
            <person name="Grimwood J."/>
            <person name="Schmutz J."/>
            <person name="Clum A."/>
            <person name="Reid I.D."/>
            <person name="Moisan M.C."/>
            <person name="Butler G."/>
            <person name="Nguyen T.T.M."/>
            <person name="Dewar K."/>
            <person name="Conant G."/>
            <person name="Drula E."/>
            <person name="Henrissat B."/>
            <person name="Hansel C."/>
            <person name="Singer S."/>
            <person name="Hutchinson M.I."/>
            <person name="de Vries R.P."/>
            <person name="Natvig D.O."/>
            <person name="Powell A.J."/>
            <person name="Tsang A."/>
            <person name="Grigoriev I.V."/>
        </authorList>
    </citation>
    <scope>NUCLEOTIDE SEQUENCE [LARGE SCALE GENOMIC DNA]</scope>
    <source>
        <strain evidence="3 4">ATCC 24622</strain>
    </source>
</reference>
<organism evidence="3 4">
    <name type="scientific">Phialemonium thermophilum</name>
    <dbReference type="NCBI Taxonomy" id="223376"/>
    <lineage>
        <taxon>Eukaryota</taxon>
        <taxon>Fungi</taxon>
        <taxon>Dikarya</taxon>
        <taxon>Ascomycota</taxon>
        <taxon>Pezizomycotina</taxon>
        <taxon>Sordariomycetes</taxon>
        <taxon>Sordariomycetidae</taxon>
        <taxon>Cephalothecales</taxon>
        <taxon>Cephalothecaceae</taxon>
        <taxon>Phialemonium</taxon>
    </lineage>
</organism>
<feature type="compositionally biased region" description="Polar residues" evidence="1">
    <location>
        <begin position="346"/>
        <end position="357"/>
    </location>
</feature>
<evidence type="ECO:0000259" key="2">
    <source>
        <dbReference type="Pfam" id="PF14420"/>
    </source>
</evidence>
<dbReference type="EMBL" id="JAZHXJ010000346">
    <property type="protein sequence ID" value="KAL1864150.1"/>
    <property type="molecule type" value="Genomic_DNA"/>
</dbReference>
<dbReference type="Proteomes" id="UP001586593">
    <property type="component" value="Unassembled WGS sequence"/>
</dbReference>
<gene>
    <name evidence="3" type="ORF">VTK73DRAFT_6148</name>
</gene>
<name>A0ABR3WL13_9PEZI</name>
<dbReference type="PANTHER" id="PTHR38788:SF3">
    <property type="entry name" value="CLR5 DOMAIN-CONTAINING PROTEIN"/>
    <property type="match status" value="1"/>
</dbReference>
<dbReference type="Pfam" id="PF14420">
    <property type="entry name" value="Clr5"/>
    <property type="match status" value="1"/>
</dbReference>
<sequence length="545" mass="63020">MEFIQEIGSAPAGLLIPQSPLLWPSTPRDWEQQKDTIHNLYLQQNKRLKDVIQIMIEQHRFSATPRMYKRQFLKWKWTKYNVHGSRGAPPTGQAFRGSTEKSCRRLRPSKRTCEAARRRSAASADTCDTSSGSISPTTASPISGCTYYAPMPDRLSALRIRSHLAIRSYVEHYHRDDAWTRGSGSSRRERFSVDCSFWKPLALVDLALEKLSGPDYDVGGRLMRRIFRDVSQSLDGVCLETFFGLCIQTPVYMVRRWHLDLLCIYLRYVAGLGRVKFARHPLVAVVEMLRDLSTECPGATSTCLEVLSALWVDELVRLRGAIDIHVLSTRYQIRVVKQGPGHPCEDQQSTQYPSKAQNGCRHPETDQDARVADAQLVSDFGRLLREAEATRGVAESARSILEDQILHMQWRFDAYEADFEQRSRQTIARLEHKYWGSRLGYRAAWFDQWKSQDLLIYQRCHMRLLEFLFRYRRLQEAHAIADRAIEAADDRLLLRYAGFLEELLRWMGRIEDADAVKRRWAGLPLLSELEREDGEEFANAWMQGW</sequence>
<keyword evidence="4" id="KW-1185">Reference proteome</keyword>
<comment type="caution">
    <text evidence="3">The sequence shown here is derived from an EMBL/GenBank/DDBJ whole genome shotgun (WGS) entry which is preliminary data.</text>
</comment>
<dbReference type="InterPro" id="IPR025676">
    <property type="entry name" value="Clr5_dom"/>
</dbReference>
<feature type="domain" description="Clr5" evidence="2">
    <location>
        <begin position="27"/>
        <end position="79"/>
    </location>
</feature>
<protein>
    <recommendedName>
        <fullName evidence="2">Clr5 domain-containing protein</fullName>
    </recommendedName>
</protein>
<evidence type="ECO:0000313" key="4">
    <source>
        <dbReference type="Proteomes" id="UP001586593"/>
    </source>
</evidence>
<evidence type="ECO:0000313" key="3">
    <source>
        <dbReference type="EMBL" id="KAL1864150.1"/>
    </source>
</evidence>
<feature type="region of interest" description="Disordered" evidence="1">
    <location>
        <begin position="342"/>
        <end position="364"/>
    </location>
</feature>